<proteinExistence type="predicted"/>
<gene>
    <name evidence="2" type="ORF">AWC19_25320</name>
</gene>
<sequence length="235" mass="26578">MQSDSHIKGGANEQALAKFLQENLGAQRVAVNSSIIDPSGAQSDEVDVTVVNQWQPLWTGDSEQMLIAHGVEAAYQVKARLSTEELRRAMRNARSVKKLQRRPGVGGEVFVKTPADLARFVERIPYFVFAYESNMSAAAAIKLVREEFEDTPWEEQPDGIFVLDGWAAINIANNDGCQRMSPSRHRGLVQTEDDVPSLVRMLWTHYMTVPHIFYREHPVRQYHPFRVGPYPEPDS</sequence>
<dbReference type="CDD" id="cd21173">
    <property type="entry name" value="NucC-like"/>
    <property type="match status" value="1"/>
</dbReference>
<evidence type="ECO:0000313" key="3">
    <source>
        <dbReference type="Proteomes" id="UP000193529"/>
    </source>
</evidence>
<comment type="caution">
    <text evidence="2">The sequence shown here is derived from an EMBL/GenBank/DDBJ whole genome shotgun (WGS) entry which is preliminary data.</text>
</comment>
<accession>A0A1X1ZZA3</accession>
<dbReference type="InterPro" id="IPR046537">
    <property type="entry name" value="DUF6602"/>
</dbReference>
<dbReference type="Pfam" id="PF20247">
    <property type="entry name" value="DUF6602"/>
    <property type="match status" value="1"/>
</dbReference>
<name>A0A1X1ZZA3_9MYCO</name>
<dbReference type="Proteomes" id="UP000193529">
    <property type="component" value="Unassembled WGS sequence"/>
</dbReference>
<keyword evidence="3" id="KW-1185">Reference proteome</keyword>
<evidence type="ECO:0000259" key="1">
    <source>
        <dbReference type="Pfam" id="PF20247"/>
    </source>
</evidence>
<dbReference type="EMBL" id="LQPJ01000022">
    <property type="protein sequence ID" value="ORW32705.1"/>
    <property type="molecule type" value="Genomic_DNA"/>
</dbReference>
<feature type="domain" description="DUF6602" evidence="1">
    <location>
        <begin position="5"/>
        <end position="99"/>
    </location>
</feature>
<reference evidence="2 3" key="1">
    <citation type="submission" date="2016-01" db="EMBL/GenBank/DDBJ databases">
        <title>The new phylogeny of the genus Mycobacterium.</title>
        <authorList>
            <person name="Tarcisio F."/>
            <person name="Conor M."/>
            <person name="Antonella G."/>
            <person name="Elisabetta G."/>
            <person name="Giulia F.S."/>
            <person name="Sara T."/>
            <person name="Anna F."/>
            <person name="Clotilde B."/>
            <person name="Roberto B."/>
            <person name="Veronica D.S."/>
            <person name="Fabio R."/>
            <person name="Monica P."/>
            <person name="Olivier J."/>
            <person name="Enrico T."/>
            <person name="Nicola S."/>
        </authorList>
    </citation>
    <scope>NUCLEOTIDE SEQUENCE [LARGE SCALE GENOMIC DNA]</scope>
    <source>
        <strain evidence="2 3">DSM 44572</strain>
    </source>
</reference>
<evidence type="ECO:0000313" key="2">
    <source>
        <dbReference type="EMBL" id="ORW32705.1"/>
    </source>
</evidence>
<protein>
    <recommendedName>
        <fullName evidence="1">DUF6602 domain-containing protein</fullName>
    </recommendedName>
</protein>
<dbReference type="AlphaFoldDB" id="A0A1X1ZZA3"/>
<organism evidence="2 3">
    <name type="scientific">Mycobacterium palustre</name>
    <dbReference type="NCBI Taxonomy" id="153971"/>
    <lineage>
        <taxon>Bacteria</taxon>
        <taxon>Bacillati</taxon>
        <taxon>Actinomycetota</taxon>
        <taxon>Actinomycetes</taxon>
        <taxon>Mycobacteriales</taxon>
        <taxon>Mycobacteriaceae</taxon>
        <taxon>Mycobacterium</taxon>
        <taxon>Mycobacterium simiae complex</taxon>
    </lineage>
</organism>